<keyword evidence="8" id="KW-1185">Reference proteome</keyword>
<dbReference type="PANTHER" id="PTHR28242">
    <property type="entry name" value="PHOSPHORELAY INTERMEDIATE PROTEIN YPD1"/>
    <property type="match status" value="1"/>
</dbReference>
<accession>A0ABR2CLU7</accession>
<dbReference type="Pfam" id="PF01627">
    <property type="entry name" value="Hpt"/>
    <property type="match status" value="1"/>
</dbReference>
<keyword evidence="5" id="KW-0175">Coiled coil</keyword>
<evidence type="ECO:0000256" key="4">
    <source>
        <dbReference type="RuleBase" id="RU369004"/>
    </source>
</evidence>
<evidence type="ECO:0000313" key="7">
    <source>
        <dbReference type="EMBL" id="KAK8520619.1"/>
    </source>
</evidence>
<feature type="domain" description="HPt" evidence="6">
    <location>
        <begin position="38"/>
        <end position="140"/>
    </location>
</feature>
<keyword evidence="3" id="KW-0597">Phosphoprotein</keyword>
<sequence length="157" mass="18584">MPGINIPQRLKHYVIHMHEQGVLDHNYDRLRSMQHPDNPLFVNEVFAMFFNDAPEYIGRLTAFLSTDDVDYVNIKNVAHYLKACASSVGGQRMTLACYQFPNACDQRDKERCLEMLERVKREYNTLEECINNITQMEREIDQIETRRRRSARRQTQT</sequence>
<reference evidence="7 8" key="1">
    <citation type="journal article" date="2024" name="G3 (Bethesda)">
        <title>Genome assembly of Hibiscus sabdariffa L. provides insights into metabolisms of medicinal natural products.</title>
        <authorList>
            <person name="Kim T."/>
        </authorList>
    </citation>
    <scope>NUCLEOTIDE SEQUENCE [LARGE SCALE GENOMIC DNA]</scope>
    <source>
        <strain evidence="7">TK-2024</strain>
        <tissue evidence="7">Old leaves</tissue>
    </source>
</reference>
<dbReference type="InterPro" id="IPR045871">
    <property type="entry name" value="AHP1-5/YPD1"/>
</dbReference>
<evidence type="ECO:0000259" key="6">
    <source>
        <dbReference type="PROSITE" id="PS50894"/>
    </source>
</evidence>
<dbReference type="PANTHER" id="PTHR28242:SF30">
    <property type="entry name" value="HISTIDINE-CONTAINING PHOSPHOTRANSFER PROTEIN 2"/>
    <property type="match status" value="1"/>
</dbReference>
<evidence type="ECO:0000256" key="5">
    <source>
        <dbReference type="SAM" id="Coils"/>
    </source>
</evidence>
<comment type="subcellular location">
    <subcellularLocation>
        <location evidence="4">Cytoplasm</location>
        <location evidence="4">Cytosol</location>
    </subcellularLocation>
    <subcellularLocation>
        <location evidence="4">Nucleus</location>
    </subcellularLocation>
</comment>
<evidence type="ECO:0000256" key="3">
    <source>
        <dbReference type="PROSITE-ProRule" id="PRU00110"/>
    </source>
</evidence>
<comment type="domain">
    <text evidence="4">Histidine-containing phosphotransfer domain (HPt) contains an active histidine that mediates the phosphotransfer.</text>
</comment>
<evidence type="ECO:0000313" key="8">
    <source>
        <dbReference type="Proteomes" id="UP001472677"/>
    </source>
</evidence>
<dbReference type="EMBL" id="JBBPBM010000049">
    <property type="protein sequence ID" value="KAK8520619.1"/>
    <property type="molecule type" value="Genomic_DNA"/>
</dbReference>
<keyword evidence="1 4" id="KW-0932">Cytokinin signaling pathway</keyword>
<dbReference type="Gene3D" id="1.20.120.160">
    <property type="entry name" value="HPT domain"/>
    <property type="match status" value="1"/>
</dbReference>
<gene>
    <name evidence="7" type="ORF">V6N12_004553</name>
</gene>
<evidence type="ECO:0000256" key="2">
    <source>
        <dbReference type="ARBA" id="ARBA00023012"/>
    </source>
</evidence>
<comment type="caution">
    <text evidence="7">The sequence shown here is derived from an EMBL/GenBank/DDBJ whole genome shotgun (WGS) entry which is preliminary data.</text>
</comment>
<comment type="function">
    <text evidence="4">Functions as a two-component phosphorelay mediators between cytokinin sensor histidine kinases and response regulators (B-type ARRs). Plays an important role in propagating cytokinin signal transduction.</text>
</comment>
<dbReference type="Proteomes" id="UP001472677">
    <property type="component" value="Unassembled WGS sequence"/>
</dbReference>
<dbReference type="PROSITE" id="PS50894">
    <property type="entry name" value="HPT"/>
    <property type="match status" value="1"/>
</dbReference>
<dbReference type="SUPFAM" id="SSF47226">
    <property type="entry name" value="Histidine-containing phosphotransfer domain, HPT domain"/>
    <property type="match status" value="1"/>
</dbReference>
<name>A0ABR2CLU7_9ROSI</name>
<keyword evidence="2 4" id="KW-0902">Two-component regulatory system</keyword>
<protein>
    <recommendedName>
        <fullName evidence="4">Histidine-containing phosphotransfer protein</fullName>
    </recommendedName>
</protein>
<feature type="coiled-coil region" evidence="5">
    <location>
        <begin position="109"/>
        <end position="153"/>
    </location>
</feature>
<evidence type="ECO:0000256" key="1">
    <source>
        <dbReference type="ARBA" id="ARBA00022864"/>
    </source>
</evidence>
<proteinExistence type="predicted"/>
<organism evidence="7 8">
    <name type="scientific">Hibiscus sabdariffa</name>
    <name type="common">roselle</name>
    <dbReference type="NCBI Taxonomy" id="183260"/>
    <lineage>
        <taxon>Eukaryota</taxon>
        <taxon>Viridiplantae</taxon>
        <taxon>Streptophyta</taxon>
        <taxon>Embryophyta</taxon>
        <taxon>Tracheophyta</taxon>
        <taxon>Spermatophyta</taxon>
        <taxon>Magnoliopsida</taxon>
        <taxon>eudicotyledons</taxon>
        <taxon>Gunneridae</taxon>
        <taxon>Pentapetalae</taxon>
        <taxon>rosids</taxon>
        <taxon>malvids</taxon>
        <taxon>Malvales</taxon>
        <taxon>Malvaceae</taxon>
        <taxon>Malvoideae</taxon>
        <taxon>Hibiscus</taxon>
    </lineage>
</organism>
<feature type="modified residue" description="Phosphohistidine" evidence="3">
    <location>
        <position position="79"/>
    </location>
</feature>
<dbReference type="InterPro" id="IPR036641">
    <property type="entry name" value="HPT_dom_sf"/>
</dbReference>
<dbReference type="InterPro" id="IPR008207">
    <property type="entry name" value="Sig_transdc_His_kin_Hpt_dom"/>
</dbReference>